<dbReference type="InterPro" id="IPR003140">
    <property type="entry name" value="PLipase/COase/thioEstase"/>
</dbReference>
<evidence type="ECO:0000256" key="1">
    <source>
        <dbReference type="ARBA" id="ARBA00006499"/>
    </source>
</evidence>
<feature type="domain" description="Phospholipase/carboxylesterase/thioesterase" evidence="2">
    <location>
        <begin position="27"/>
        <end position="217"/>
    </location>
</feature>
<dbReference type="Pfam" id="PF02230">
    <property type="entry name" value="Abhydrolase_2"/>
    <property type="match status" value="1"/>
</dbReference>
<sequence length="245" mass="26153">MPPRIPTEVDFTALATSLPLALHFPSPPESMTAILILLHGLGDNEVPFAGFARAMSLPGVLSISVRGVAPLPSALLLLSDNNGAHCHWGDDLTLDPGTGDVDVDPGFERASRAIMHSLIRDVLVDRCGWGLDDVLLFGFGQGGSLALGLASKLREAGGDGGKSLKGVVSIGGPLPASMVPTLSARVKSDTKVMLCQLDEYVVDMVEGEFKDVTVARWKRQDVAMPRDRDEMLPIMKFLADRLKTV</sequence>
<dbReference type="SUPFAM" id="SSF53474">
    <property type="entry name" value="alpha/beta-Hydrolases"/>
    <property type="match status" value="1"/>
</dbReference>
<dbReference type="GO" id="GO:0008474">
    <property type="term" value="F:palmitoyl-(protein) hydrolase activity"/>
    <property type="evidence" value="ECO:0007669"/>
    <property type="project" value="TreeGrafter"/>
</dbReference>
<gene>
    <name evidence="3" type="ORF">XA68_17798</name>
</gene>
<name>A0A2A9PIG3_OPHUN</name>
<dbReference type="AlphaFoldDB" id="A0A2A9PIG3"/>
<evidence type="ECO:0000259" key="2">
    <source>
        <dbReference type="Pfam" id="PF02230"/>
    </source>
</evidence>
<proteinExistence type="inferred from homology"/>
<dbReference type="PANTHER" id="PTHR10655:SF67">
    <property type="entry name" value="PHOSPHOLIPASE_CARBOXYLESTERASE SUPERFAMILY (AFU_ORTHOLOGUE AFUA_5G09340)"/>
    <property type="match status" value="1"/>
</dbReference>
<comment type="caution">
    <text evidence="3">The sequence shown here is derived from an EMBL/GenBank/DDBJ whole genome shotgun (WGS) entry which is preliminary data.</text>
</comment>
<organism evidence="3 4">
    <name type="scientific">Ophiocordyceps unilateralis</name>
    <name type="common">Zombie-ant fungus</name>
    <name type="synonym">Torrubia unilateralis</name>
    <dbReference type="NCBI Taxonomy" id="268505"/>
    <lineage>
        <taxon>Eukaryota</taxon>
        <taxon>Fungi</taxon>
        <taxon>Dikarya</taxon>
        <taxon>Ascomycota</taxon>
        <taxon>Pezizomycotina</taxon>
        <taxon>Sordariomycetes</taxon>
        <taxon>Hypocreomycetidae</taxon>
        <taxon>Hypocreales</taxon>
        <taxon>Ophiocordycipitaceae</taxon>
        <taxon>Ophiocordyceps</taxon>
    </lineage>
</organism>
<evidence type="ECO:0000313" key="3">
    <source>
        <dbReference type="EMBL" id="PFH61285.1"/>
    </source>
</evidence>
<dbReference type="STRING" id="268505.A0A2A9PIG3"/>
<dbReference type="Proteomes" id="UP000037136">
    <property type="component" value="Unassembled WGS sequence"/>
</dbReference>
<dbReference type="EMBL" id="LAZP02000080">
    <property type="protein sequence ID" value="PFH61285.1"/>
    <property type="molecule type" value="Genomic_DNA"/>
</dbReference>
<dbReference type="InterPro" id="IPR050565">
    <property type="entry name" value="LYPA1-2/EST-like"/>
</dbReference>
<dbReference type="InterPro" id="IPR029058">
    <property type="entry name" value="AB_hydrolase_fold"/>
</dbReference>
<dbReference type="GO" id="GO:0005737">
    <property type="term" value="C:cytoplasm"/>
    <property type="evidence" value="ECO:0007669"/>
    <property type="project" value="TreeGrafter"/>
</dbReference>
<accession>A0A2A9PIG3</accession>
<dbReference type="PANTHER" id="PTHR10655">
    <property type="entry name" value="LYSOPHOSPHOLIPASE-RELATED"/>
    <property type="match status" value="1"/>
</dbReference>
<protein>
    <recommendedName>
        <fullName evidence="2">Phospholipase/carboxylesterase/thioesterase domain-containing protein</fullName>
    </recommendedName>
</protein>
<evidence type="ECO:0000313" key="4">
    <source>
        <dbReference type="Proteomes" id="UP000037136"/>
    </source>
</evidence>
<reference evidence="3 4" key="1">
    <citation type="journal article" date="2015" name="BMC Genomics">
        <title>Gene expression during zombie ant biting behavior reflects the complexity underlying fungal parasitic behavioral manipulation.</title>
        <authorList>
            <person name="de Bekker C."/>
            <person name="Ohm R.A."/>
            <person name="Loreto R.G."/>
            <person name="Sebastian A."/>
            <person name="Albert I."/>
            <person name="Merrow M."/>
            <person name="Brachmann A."/>
            <person name="Hughes D.P."/>
        </authorList>
    </citation>
    <scope>NUCLEOTIDE SEQUENCE [LARGE SCALE GENOMIC DNA]</scope>
    <source>
        <strain evidence="3 4">SC16a</strain>
    </source>
</reference>
<dbReference type="Gene3D" id="3.40.50.1820">
    <property type="entry name" value="alpha/beta hydrolase"/>
    <property type="match status" value="1"/>
</dbReference>
<comment type="similarity">
    <text evidence="1">Belongs to the AB hydrolase superfamily. AB hydrolase 2 family.</text>
</comment>
<dbReference type="OrthoDB" id="437457at2759"/>
<keyword evidence="4" id="KW-1185">Reference proteome</keyword>
<reference evidence="3 4" key="2">
    <citation type="journal article" date="2017" name="Sci. Rep.">
        <title>Ant-infecting Ophiocordyceps genomes reveal a high diversity of potential behavioral manipulation genes and a possible major role for enterotoxins.</title>
        <authorList>
            <person name="de Bekker C."/>
            <person name="Ohm R.A."/>
            <person name="Evans H.C."/>
            <person name="Brachmann A."/>
            <person name="Hughes D.P."/>
        </authorList>
    </citation>
    <scope>NUCLEOTIDE SEQUENCE [LARGE SCALE GENOMIC DNA]</scope>
    <source>
        <strain evidence="3 4">SC16a</strain>
    </source>
</reference>
<dbReference type="GO" id="GO:0052689">
    <property type="term" value="F:carboxylic ester hydrolase activity"/>
    <property type="evidence" value="ECO:0007669"/>
    <property type="project" value="TreeGrafter"/>
</dbReference>